<dbReference type="AlphaFoldDB" id="A0A4U5MQN6"/>
<dbReference type="EMBL" id="AZBU02000006">
    <property type="protein sequence ID" value="TKR71931.1"/>
    <property type="molecule type" value="Genomic_DNA"/>
</dbReference>
<comment type="caution">
    <text evidence="1">The sequence shown here is derived from an EMBL/GenBank/DDBJ whole genome shotgun (WGS) entry which is preliminary data.</text>
</comment>
<dbReference type="Proteomes" id="UP000298663">
    <property type="component" value="Unassembled WGS sequence"/>
</dbReference>
<organism evidence="1 2">
    <name type="scientific">Steinernema carpocapsae</name>
    <name type="common">Entomopathogenic nematode</name>
    <dbReference type="NCBI Taxonomy" id="34508"/>
    <lineage>
        <taxon>Eukaryota</taxon>
        <taxon>Metazoa</taxon>
        <taxon>Ecdysozoa</taxon>
        <taxon>Nematoda</taxon>
        <taxon>Chromadorea</taxon>
        <taxon>Rhabditida</taxon>
        <taxon>Tylenchina</taxon>
        <taxon>Panagrolaimomorpha</taxon>
        <taxon>Strongyloidoidea</taxon>
        <taxon>Steinernematidae</taxon>
        <taxon>Steinernema</taxon>
    </lineage>
</organism>
<name>A0A4U5MQN6_STECR</name>
<evidence type="ECO:0000313" key="2">
    <source>
        <dbReference type="Proteomes" id="UP000298663"/>
    </source>
</evidence>
<protein>
    <submittedName>
        <fullName evidence="1">Uncharacterized protein</fullName>
    </submittedName>
</protein>
<evidence type="ECO:0000313" key="1">
    <source>
        <dbReference type="EMBL" id="TKR71931.1"/>
    </source>
</evidence>
<proteinExistence type="predicted"/>
<keyword evidence="2" id="KW-1185">Reference proteome</keyword>
<sequence>MIPKQTCKFNSKGIHASVVHCPKMVRRRRCRSLEIEIRNLNFGSRSRRDRFELGVVDRRCSAGIRWARQAAGLRTHSHCIGRISIWSTSRSWIGPRMS</sequence>
<reference evidence="1 2" key="1">
    <citation type="journal article" date="2015" name="Genome Biol.">
        <title>Comparative genomics of Steinernema reveals deeply conserved gene regulatory networks.</title>
        <authorList>
            <person name="Dillman A.R."/>
            <person name="Macchietto M."/>
            <person name="Porter C.F."/>
            <person name="Rogers A."/>
            <person name="Williams B."/>
            <person name="Antoshechkin I."/>
            <person name="Lee M.M."/>
            <person name="Goodwin Z."/>
            <person name="Lu X."/>
            <person name="Lewis E.E."/>
            <person name="Goodrich-Blair H."/>
            <person name="Stock S.P."/>
            <person name="Adams B.J."/>
            <person name="Sternberg P.W."/>
            <person name="Mortazavi A."/>
        </authorList>
    </citation>
    <scope>NUCLEOTIDE SEQUENCE [LARGE SCALE GENOMIC DNA]</scope>
    <source>
        <strain evidence="1 2">ALL</strain>
    </source>
</reference>
<accession>A0A4U5MQN6</accession>
<gene>
    <name evidence="1" type="ORF">L596_019459</name>
</gene>
<reference evidence="1 2" key="2">
    <citation type="journal article" date="2019" name="G3 (Bethesda)">
        <title>Hybrid Assembly of the Genome of the Entomopathogenic Nematode Steinernema carpocapsae Identifies the X-Chromosome.</title>
        <authorList>
            <person name="Serra L."/>
            <person name="Macchietto M."/>
            <person name="Macias-Munoz A."/>
            <person name="McGill C.J."/>
            <person name="Rodriguez I.M."/>
            <person name="Rodriguez B."/>
            <person name="Murad R."/>
            <person name="Mortazavi A."/>
        </authorList>
    </citation>
    <scope>NUCLEOTIDE SEQUENCE [LARGE SCALE GENOMIC DNA]</scope>
    <source>
        <strain evidence="1 2">ALL</strain>
    </source>
</reference>